<dbReference type="GO" id="GO:0043200">
    <property type="term" value="P:response to amino acid"/>
    <property type="evidence" value="ECO:0007669"/>
    <property type="project" value="TreeGrafter"/>
</dbReference>
<evidence type="ECO:0000259" key="4">
    <source>
        <dbReference type="Pfam" id="PF01037"/>
    </source>
</evidence>
<feature type="domain" description="Transcription regulator AsnC/Lrp ligand binding" evidence="4">
    <location>
        <begin position="79"/>
        <end position="148"/>
    </location>
</feature>
<evidence type="ECO:0000256" key="2">
    <source>
        <dbReference type="ARBA" id="ARBA00023125"/>
    </source>
</evidence>
<dbReference type="EMBL" id="RBAL01000008">
    <property type="protein sequence ID" value="RKN41233.1"/>
    <property type="molecule type" value="Genomic_DNA"/>
</dbReference>
<organism evidence="6 7">
    <name type="scientific">Streptomyces hoynatensis</name>
    <dbReference type="NCBI Taxonomy" id="1141874"/>
    <lineage>
        <taxon>Bacteria</taxon>
        <taxon>Bacillati</taxon>
        <taxon>Actinomycetota</taxon>
        <taxon>Actinomycetes</taxon>
        <taxon>Kitasatosporales</taxon>
        <taxon>Streptomycetaceae</taxon>
        <taxon>Streptomyces</taxon>
    </lineage>
</organism>
<evidence type="ECO:0000256" key="3">
    <source>
        <dbReference type="ARBA" id="ARBA00023163"/>
    </source>
</evidence>
<keyword evidence="7" id="KW-1185">Reference proteome</keyword>
<dbReference type="Gene3D" id="3.30.70.920">
    <property type="match status" value="2"/>
</dbReference>
<feature type="domain" description="HTH asnC-type" evidence="5">
    <location>
        <begin position="15"/>
        <end position="56"/>
    </location>
</feature>
<dbReference type="SUPFAM" id="SSF46785">
    <property type="entry name" value="Winged helix' DNA-binding domain"/>
    <property type="match status" value="1"/>
</dbReference>
<evidence type="ECO:0000313" key="7">
    <source>
        <dbReference type="Proteomes" id="UP000272474"/>
    </source>
</evidence>
<dbReference type="GO" id="GO:0005829">
    <property type="term" value="C:cytosol"/>
    <property type="evidence" value="ECO:0007669"/>
    <property type="project" value="TreeGrafter"/>
</dbReference>
<proteinExistence type="predicted"/>
<evidence type="ECO:0000256" key="1">
    <source>
        <dbReference type="ARBA" id="ARBA00023015"/>
    </source>
</evidence>
<dbReference type="InterPro" id="IPR036388">
    <property type="entry name" value="WH-like_DNA-bd_sf"/>
</dbReference>
<evidence type="ECO:0000259" key="5">
    <source>
        <dbReference type="Pfam" id="PF13404"/>
    </source>
</evidence>
<dbReference type="AlphaFoldDB" id="A0A3A9YYY9"/>
<dbReference type="PANTHER" id="PTHR30154:SF34">
    <property type="entry name" value="TRANSCRIPTIONAL REGULATOR AZLB"/>
    <property type="match status" value="1"/>
</dbReference>
<keyword evidence="3" id="KW-0804">Transcription</keyword>
<dbReference type="Pfam" id="PF01037">
    <property type="entry name" value="AsnC_trans_reg"/>
    <property type="match status" value="1"/>
</dbReference>
<name>A0A3A9YYY9_9ACTN</name>
<dbReference type="OrthoDB" id="4050641at2"/>
<dbReference type="InterPro" id="IPR019888">
    <property type="entry name" value="Tscrpt_reg_AsnC-like"/>
</dbReference>
<dbReference type="PANTHER" id="PTHR30154">
    <property type="entry name" value="LEUCINE-RESPONSIVE REGULATORY PROTEIN"/>
    <property type="match status" value="1"/>
</dbReference>
<gene>
    <name evidence="6" type="ORF">D7294_16015</name>
</gene>
<dbReference type="Pfam" id="PF13404">
    <property type="entry name" value="HTH_AsnC-type"/>
    <property type="match status" value="1"/>
</dbReference>
<keyword evidence="2" id="KW-0238">DNA-binding</keyword>
<evidence type="ECO:0000313" key="6">
    <source>
        <dbReference type="EMBL" id="RKN41233.1"/>
    </source>
</evidence>
<keyword evidence="1" id="KW-0805">Transcription regulation</keyword>
<dbReference type="Gene3D" id="1.10.10.10">
    <property type="entry name" value="Winged helix-like DNA-binding domain superfamily/Winged helix DNA-binding domain"/>
    <property type="match status" value="2"/>
</dbReference>
<dbReference type="Pfam" id="PF13412">
    <property type="entry name" value="HTH_24"/>
    <property type="match status" value="1"/>
</dbReference>
<dbReference type="SMART" id="SM00344">
    <property type="entry name" value="HTH_ASNC"/>
    <property type="match status" value="2"/>
</dbReference>
<dbReference type="GO" id="GO:0043565">
    <property type="term" value="F:sequence-specific DNA binding"/>
    <property type="evidence" value="ECO:0007669"/>
    <property type="project" value="InterPro"/>
</dbReference>
<dbReference type="InterPro" id="IPR019887">
    <property type="entry name" value="Tscrpt_reg_AsnC/Lrp_C"/>
</dbReference>
<dbReference type="SUPFAM" id="SSF54909">
    <property type="entry name" value="Dimeric alpha+beta barrel"/>
    <property type="match status" value="1"/>
</dbReference>
<comment type="caution">
    <text evidence="6">The sequence shown here is derived from an EMBL/GenBank/DDBJ whole genome shotgun (WGS) entry which is preliminary data.</text>
</comment>
<dbReference type="InterPro" id="IPR000485">
    <property type="entry name" value="AsnC-type_HTH_dom"/>
</dbReference>
<reference evidence="6 7" key="1">
    <citation type="journal article" date="2014" name="Int. J. Syst. Evol. Microbiol.">
        <title>Streptomyces hoynatensis sp. nov., isolated from deep marine sediment.</title>
        <authorList>
            <person name="Veyisoglu A."/>
            <person name="Sahin N."/>
        </authorList>
    </citation>
    <scope>NUCLEOTIDE SEQUENCE [LARGE SCALE GENOMIC DNA]</scope>
    <source>
        <strain evidence="6 7">KCTC 29097</strain>
    </source>
</reference>
<dbReference type="Proteomes" id="UP000272474">
    <property type="component" value="Unassembled WGS sequence"/>
</dbReference>
<sequence>MEAQGSVTPVTSVALDELDLAIVHALQIRPRASWTLVGEVLDVDPVTVARRWNRLHAAGAAWVDGYLSPARADLAWAQVEIVVEGARLAEVAGTLCDEAQVVSLKHTSGTRDLLALVQAVDLDALAAYVTERLARVPGVRATRLHVITDAPAEGAQWRLRALTAPQRERLRPVRPAASPPEEPLRPIERRIAVTLGADGRMPLTELARRVDSSVATTRRGLRRLVDSGRLSLRCGLARPLTGWPVWAVYFGSVPAEHLDATAAALRTLPELRFCTMTAGPYNLIVDVWLRALHDVHALEAHLTRELGHLRLRISERTVVLRMHKHVGRVLDRRGHSVRTVPMDTWHAA</sequence>
<accession>A0A3A9YYY9</accession>
<dbReference type="InterPro" id="IPR011008">
    <property type="entry name" value="Dimeric_a/b-barrel"/>
</dbReference>
<dbReference type="InterPro" id="IPR036390">
    <property type="entry name" value="WH_DNA-bd_sf"/>
</dbReference>
<protein>
    <submittedName>
        <fullName evidence="6">AsnC family transcriptional regulator</fullName>
    </submittedName>
</protein>
<dbReference type="RefSeq" id="WP_120680183.1">
    <property type="nucleotide sequence ID" value="NZ_RBAL01000008.1"/>
</dbReference>